<accession>A0ABU5SUG0</accession>
<comment type="similarity">
    <text evidence="1">Belongs to the YggT family.</text>
</comment>
<dbReference type="PANTHER" id="PTHR33219">
    <property type="entry name" value="YLMG HOMOLOG PROTEIN 2, CHLOROPLASTIC"/>
    <property type="match status" value="1"/>
</dbReference>
<keyword evidence="2" id="KW-0472">Membrane</keyword>
<dbReference type="PANTHER" id="PTHR33219:SF14">
    <property type="entry name" value="PROTEIN COFACTOR ASSEMBLY OF COMPLEX C SUBUNIT B CCB3, CHLOROPLASTIC-RELATED"/>
    <property type="match status" value="1"/>
</dbReference>
<dbReference type="RefSeq" id="WP_323355802.1">
    <property type="nucleotide sequence ID" value="NZ_JAYGHY010000007.1"/>
</dbReference>
<keyword evidence="4" id="KW-1185">Reference proteome</keyword>
<keyword evidence="2" id="KW-0812">Transmembrane</keyword>
<dbReference type="InterPro" id="IPR003425">
    <property type="entry name" value="CCB3/YggT"/>
</dbReference>
<dbReference type="Pfam" id="PF02325">
    <property type="entry name" value="CCB3_YggT"/>
    <property type="match status" value="1"/>
</dbReference>
<feature type="transmembrane region" description="Helical" evidence="2">
    <location>
        <begin position="6"/>
        <end position="28"/>
    </location>
</feature>
<evidence type="ECO:0000256" key="2">
    <source>
        <dbReference type="SAM" id="Phobius"/>
    </source>
</evidence>
<keyword evidence="2" id="KW-1133">Transmembrane helix</keyword>
<organism evidence="3 4">
    <name type="scientific">Cyanobium gracile UHCC 0281</name>
    <dbReference type="NCBI Taxonomy" id="3110309"/>
    <lineage>
        <taxon>Bacteria</taxon>
        <taxon>Bacillati</taxon>
        <taxon>Cyanobacteriota</taxon>
        <taxon>Cyanophyceae</taxon>
        <taxon>Synechococcales</taxon>
        <taxon>Prochlorococcaceae</taxon>
        <taxon>Cyanobium</taxon>
    </lineage>
</organism>
<evidence type="ECO:0000313" key="3">
    <source>
        <dbReference type="EMBL" id="MEA5441687.1"/>
    </source>
</evidence>
<reference evidence="3 4" key="1">
    <citation type="submission" date="2023-12" db="EMBL/GenBank/DDBJ databases">
        <title>Baltic Sea Cyanobacteria.</title>
        <authorList>
            <person name="Delbaje E."/>
            <person name="Fewer D.P."/>
            <person name="Shishido T.K."/>
        </authorList>
    </citation>
    <scope>NUCLEOTIDE SEQUENCE [LARGE SCALE GENOMIC DNA]</scope>
    <source>
        <strain evidence="3 4">UHCC 0281</strain>
    </source>
</reference>
<protein>
    <submittedName>
        <fullName evidence="3">YggT family protein</fullName>
    </submittedName>
</protein>
<evidence type="ECO:0000256" key="1">
    <source>
        <dbReference type="ARBA" id="ARBA00010894"/>
    </source>
</evidence>
<name>A0ABU5SUG0_9CYAN</name>
<dbReference type="EMBL" id="JAYGHY010000007">
    <property type="protein sequence ID" value="MEA5441687.1"/>
    <property type="molecule type" value="Genomic_DNA"/>
</dbReference>
<gene>
    <name evidence="3" type="ORF">VB739_03880</name>
</gene>
<comment type="caution">
    <text evidence="3">The sequence shown here is derived from an EMBL/GenBank/DDBJ whole genome shotgun (WGS) entry which is preliminary data.</text>
</comment>
<dbReference type="Proteomes" id="UP001302329">
    <property type="component" value="Unassembled WGS sequence"/>
</dbReference>
<evidence type="ECO:0000313" key="4">
    <source>
        <dbReference type="Proteomes" id="UP001302329"/>
    </source>
</evidence>
<sequence>MNIFVFLLQVLAQTLSIYLLVLLVRVLLSWFPNLDWSNPLLSSVSAITDPYLNAFRGLIPPLGGIDLSALVAFIALQLAQSLLGASIATLSSGGLPY</sequence>
<proteinExistence type="inferred from homology"/>